<dbReference type="STRING" id="1121485.GCA_000426485_02542"/>
<evidence type="ECO:0000256" key="1">
    <source>
        <dbReference type="ARBA" id="ARBA00022801"/>
    </source>
</evidence>
<evidence type="ECO:0000313" key="6">
    <source>
        <dbReference type="Proteomes" id="UP000297861"/>
    </source>
</evidence>
<dbReference type="InterPro" id="IPR013783">
    <property type="entry name" value="Ig-like_fold"/>
</dbReference>
<dbReference type="InterPro" id="IPR006047">
    <property type="entry name" value="GH13_cat_dom"/>
</dbReference>
<name>A0A4Y8L5Y0_9BACT</name>
<dbReference type="Pfam" id="PF09087">
    <property type="entry name" value="Cyc-maltodext_N"/>
    <property type="match status" value="1"/>
</dbReference>
<feature type="domain" description="Glycosyl hydrolase family 13 catalytic" evidence="4">
    <location>
        <begin position="127"/>
        <end position="527"/>
    </location>
</feature>
<protein>
    <submittedName>
        <fullName evidence="5">Alpha-amylase</fullName>
    </submittedName>
</protein>
<dbReference type="InterPro" id="IPR013780">
    <property type="entry name" value="Glyco_hydro_b"/>
</dbReference>
<gene>
    <name evidence="5" type="ORF">E2605_05415</name>
</gene>
<dbReference type="PANTHER" id="PTHR10357">
    <property type="entry name" value="ALPHA-AMYLASE FAMILY MEMBER"/>
    <property type="match status" value="1"/>
</dbReference>
<dbReference type="GO" id="GO:0005975">
    <property type="term" value="P:carbohydrate metabolic process"/>
    <property type="evidence" value="ECO:0007669"/>
    <property type="project" value="InterPro"/>
</dbReference>
<dbReference type="SUPFAM" id="SSF81296">
    <property type="entry name" value="E set domains"/>
    <property type="match status" value="1"/>
</dbReference>
<dbReference type="RefSeq" id="WP_134435753.1">
    <property type="nucleotide sequence ID" value="NZ_SOML01000002.1"/>
</dbReference>
<dbReference type="InterPro" id="IPR019492">
    <property type="entry name" value="Cyclo-malto-dextrinase_C"/>
</dbReference>
<dbReference type="CDD" id="cd11340">
    <property type="entry name" value="AmyAc_bac_CMD_like_3"/>
    <property type="match status" value="1"/>
</dbReference>
<keyword evidence="3" id="KW-0732">Signal</keyword>
<reference evidence="5 6" key="1">
    <citation type="submission" date="2019-03" db="EMBL/GenBank/DDBJ databases">
        <title>San Antonio Military Medical Center submission to MRSN (WRAIR), pending publication.</title>
        <authorList>
            <person name="Blyth D.M."/>
            <person name="Mccarthy S.L."/>
            <person name="Schall S.E."/>
            <person name="Stam J.A."/>
            <person name="Ong A.C."/>
            <person name="Mcgann P.T."/>
        </authorList>
    </citation>
    <scope>NUCLEOTIDE SEQUENCE [LARGE SCALE GENOMIC DNA]</scope>
    <source>
        <strain evidence="5 6">MRSN571793</strain>
    </source>
</reference>
<dbReference type="PANTHER" id="PTHR10357:SF210">
    <property type="entry name" value="MALTODEXTRIN GLUCOSIDASE"/>
    <property type="match status" value="1"/>
</dbReference>
<keyword evidence="6" id="KW-1185">Reference proteome</keyword>
<accession>A0A4Y8L5Y0</accession>
<dbReference type="EMBL" id="SOML01000002">
    <property type="protein sequence ID" value="TFD98059.1"/>
    <property type="molecule type" value="Genomic_DNA"/>
</dbReference>
<dbReference type="SMART" id="SM00642">
    <property type="entry name" value="Aamy"/>
    <property type="match status" value="1"/>
</dbReference>
<evidence type="ECO:0000256" key="3">
    <source>
        <dbReference type="SAM" id="SignalP"/>
    </source>
</evidence>
<dbReference type="GO" id="GO:0016798">
    <property type="term" value="F:hydrolase activity, acting on glycosyl bonds"/>
    <property type="evidence" value="ECO:0007669"/>
    <property type="project" value="UniProtKB-KW"/>
</dbReference>
<dbReference type="InterPro" id="IPR014756">
    <property type="entry name" value="Ig_E-set"/>
</dbReference>
<dbReference type="Gene3D" id="3.20.20.80">
    <property type="entry name" value="Glycosidases"/>
    <property type="match status" value="1"/>
</dbReference>
<evidence type="ECO:0000256" key="2">
    <source>
        <dbReference type="ARBA" id="ARBA00023295"/>
    </source>
</evidence>
<dbReference type="InterPro" id="IPR017853">
    <property type="entry name" value="GH"/>
</dbReference>
<dbReference type="AlphaFoldDB" id="A0A4Y8L5Y0"/>
<dbReference type="Pfam" id="PF00128">
    <property type="entry name" value="Alpha-amylase"/>
    <property type="match status" value="1"/>
</dbReference>
<dbReference type="Proteomes" id="UP000297861">
    <property type="component" value="Unassembled WGS sequence"/>
</dbReference>
<dbReference type="InterPro" id="IPR015171">
    <property type="entry name" value="Cyc-maltodext_N"/>
</dbReference>
<dbReference type="SUPFAM" id="SSF51011">
    <property type="entry name" value="Glycosyl hydrolase domain"/>
    <property type="match status" value="1"/>
</dbReference>
<sequence length="614" mass="70183">MKKSYLFLFLAVLFTVTASAIEVKKLEPTFWWAGMKNSELQVLLYGDQIGKCEVSIAAKSATLKDIVKQENPNYLILYLDLSKATPEKFDIVLTRGKVMKKVPYELKARKEASSDRVGFNSSDVLYLIMPDRFANGDTSNDVIKGMIDDKVDRTDQYGRHGGDFKGIENHLDYLSELGITAIWVNPIQENDMPHGSYHGYAITDYYNVDRRFGTNEEFKSLVDQSHAKGMKVVMDMIFNHCGSENYLFRDMPSKDWFNYPDKFVQSSFRTSSQYDPYTSQYDKDMAVDGAFATMMPDFNQRNRHVATYLIQSSIWWIEYSGLDGIRQDTHPYADFDMMARWCKEVTEEYPDFNIVGETWLNNNVGVSFWQKDSKLAYPKNTHLRTVMDFPLQGLMNRVFDEEPGWDKGLAALHDYLSQDIVYADPSNLLTFLDNHDTSRFFTTEESTNNTNRYKQALTFLLTTRGIPQLYYGTEIFMSADKGKGDGTLREDFPGGWDGDKQNAFTKAGRTDKQNAAFDLTSKLLKWRRGNDVIAKGTFKHYAPVDGVYVYERKYNGHSVVVFLSGLDKDITLDLAKYREILPVVQSKDVLTGKVVDVSGSSLTVAPRSAMILEF</sequence>
<feature type="signal peptide" evidence="3">
    <location>
        <begin position="1"/>
        <end position="20"/>
    </location>
</feature>
<keyword evidence="1" id="KW-0378">Hydrolase</keyword>
<dbReference type="Pfam" id="PF10438">
    <property type="entry name" value="Cyc-maltodext_C"/>
    <property type="match status" value="1"/>
</dbReference>
<dbReference type="Gene3D" id="2.60.40.1180">
    <property type="entry name" value="Golgi alpha-mannosidase II"/>
    <property type="match status" value="1"/>
</dbReference>
<organism evidence="5 6">
    <name type="scientific">Dysgonomonas capnocytophagoides</name>
    <dbReference type="NCBI Taxonomy" id="45254"/>
    <lineage>
        <taxon>Bacteria</taxon>
        <taxon>Pseudomonadati</taxon>
        <taxon>Bacteroidota</taxon>
        <taxon>Bacteroidia</taxon>
        <taxon>Bacteroidales</taxon>
        <taxon>Dysgonomonadaceae</taxon>
        <taxon>Dysgonomonas</taxon>
    </lineage>
</organism>
<keyword evidence="2" id="KW-0326">Glycosidase</keyword>
<feature type="chain" id="PRO_5021189824" evidence="3">
    <location>
        <begin position="21"/>
        <end position="614"/>
    </location>
</feature>
<dbReference type="Gene3D" id="2.60.40.10">
    <property type="entry name" value="Immunoglobulins"/>
    <property type="match status" value="1"/>
</dbReference>
<evidence type="ECO:0000259" key="4">
    <source>
        <dbReference type="SMART" id="SM00642"/>
    </source>
</evidence>
<comment type="caution">
    <text evidence="5">The sequence shown here is derived from an EMBL/GenBank/DDBJ whole genome shotgun (WGS) entry which is preliminary data.</text>
</comment>
<evidence type="ECO:0000313" key="5">
    <source>
        <dbReference type="EMBL" id="TFD98059.1"/>
    </source>
</evidence>
<proteinExistence type="predicted"/>
<dbReference type="OrthoDB" id="9805159at2"/>
<dbReference type="SUPFAM" id="SSF51445">
    <property type="entry name" value="(Trans)glycosidases"/>
    <property type="match status" value="1"/>
</dbReference>